<organism evidence="13 14">
    <name type="scientific">Tectimicrobiota bacterium</name>
    <dbReference type="NCBI Taxonomy" id="2528274"/>
    <lineage>
        <taxon>Bacteria</taxon>
        <taxon>Pseudomonadati</taxon>
        <taxon>Nitrospinota/Tectimicrobiota group</taxon>
        <taxon>Candidatus Tectimicrobiota</taxon>
    </lineage>
</organism>
<feature type="binding site" evidence="9">
    <location>
        <position position="34"/>
    </location>
    <ligand>
        <name>[4Fe-4S] cluster</name>
        <dbReference type="ChEBI" id="CHEBI:49883"/>
        <label>1</label>
    </ligand>
</feature>
<dbReference type="PANTHER" id="PTHR43837:SF1">
    <property type="entry name" value="RIBOSOMAL PROTEIN US12 METHYLTHIOTRANSFERASE RIMO"/>
    <property type="match status" value="1"/>
</dbReference>
<dbReference type="InterPro" id="IPR007197">
    <property type="entry name" value="rSAM"/>
</dbReference>
<dbReference type="InterPro" id="IPR020612">
    <property type="entry name" value="Methylthiotransferase_CS"/>
</dbReference>
<evidence type="ECO:0000256" key="3">
    <source>
        <dbReference type="ARBA" id="ARBA00022490"/>
    </source>
</evidence>
<evidence type="ECO:0000256" key="2">
    <source>
        <dbReference type="ARBA" id="ARBA00022485"/>
    </source>
</evidence>
<dbReference type="Gene3D" id="3.40.50.12160">
    <property type="entry name" value="Methylthiotransferase, N-terminal domain"/>
    <property type="match status" value="1"/>
</dbReference>
<dbReference type="InterPro" id="IPR012340">
    <property type="entry name" value="NA-bd_OB-fold"/>
</dbReference>
<gene>
    <name evidence="9 13" type="primary">rimO</name>
    <name evidence="13" type="ORF">HYZ11_10080</name>
</gene>
<feature type="binding site" evidence="9">
    <location>
        <position position="179"/>
    </location>
    <ligand>
        <name>[4Fe-4S] cluster</name>
        <dbReference type="ChEBI" id="CHEBI:49883"/>
        <label>2</label>
        <note>4Fe-4S-S-AdoMet</note>
    </ligand>
</feature>
<keyword evidence="13" id="KW-0687">Ribonucleoprotein</keyword>
<dbReference type="InterPro" id="IPR005839">
    <property type="entry name" value="Methylthiotransferase"/>
</dbReference>
<dbReference type="PROSITE" id="PS51918">
    <property type="entry name" value="RADICAL_SAM"/>
    <property type="match status" value="1"/>
</dbReference>
<dbReference type="GO" id="GO:0051539">
    <property type="term" value="F:4 iron, 4 sulfur cluster binding"/>
    <property type="evidence" value="ECO:0007669"/>
    <property type="project" value="UniProtKB-UniRule"/>
</dbReference>
<dbReference type="PROSITE" id="PS50926">
    <property type="entry name" value="TRAM"/>
    <property type="match status" value="1"/>
</dbReference>
<accession>A0A932I234</accession>
<dbReference type="InterPro" id="IPR006638">
    <property type="entry name" value="Elp3/MiaA/NifB-like_rSAM"/>
</dbReference>
<comment type="cofactor">
    <cofactor evidence="9">
        <name>[4Fe-4S] cluster</name>
        <dbReference type="ChEBI" id="CHEBI:49883"/>
    </cofactor>
    <text evidence="9">Binds 2 [4Fe-4S] clusters. One cluster is coordinated with 3 cysteines and an exchangeable S-adenosyl-L-methionine.</text>
</comment>
<dbReference type="Gene3D" id="3.80.30.20">
    <property type="entry name" value="tm_1862 like domain"/>
    <property type="match status" value="1"/>
</dbReference>
<comment type="caution">
    <text evidence="13">The sequence shown here is derived from an EMBL/GenBank/DDBJ whole genome shotgun (WGS) entry which is preliminary data.</text>
</comment>
<dbReference type="SFLD" id="SFLDS00029">
    <property type="entry name" value="Radical_SAM"/>
    <property type="match status" value="1"/>
</dbReference>
<reference evidence="13" key="1">
    <citation type="submission" date="2020-07" db="EMBL/GenBank/DDBJ databases">
        <title>Huge and variable diversity of episymbiotic CPR bacteria and DPANN archaea in groundwater ecosystems.</title>
        <authorList>
            <person name="He C.Y."/>
            <person name="Keren R."/>
            <person name="Whittaker M."/>
            <person name="Farag I.F."/>
            <person name="Doudna J."/>
            <person name="Cate J.H.D."/>
            <person name="Banfield J.F."/>
        </authorList>
    </citation>
    <scope>NUCLEOTIDE SEQUENCE</scope>
    <source>
        <strain evidence="13">NC_groundwater_763_Ag_S-0.2um_68_21</strain>
    </source>
</reference>
<dbReference type="EC" id="2.8.4.4" evidence="9"/>
<dbReference type="InterPro" id="IPR058240">
    <property type="entry name" value="rSAM_sf"/>
</dbReference>
<comment type="function">
    <text evidence="1">Catalyzes the methylthiolation of N6-(dimethylallyl)adenosine (i(6)A), leading to the formation of 2-methylthio-N6-(dimethylallyl)adenosine (ms(2)i(6)A) at position 37 in tRNAs that read codons beginning with uridine.</text>
</comment>
<dbReference type="HAMAP" id="MF_01865">
    <property type="entry name" value="MTTase_RimO"/>
    <property type="match status" value="1"/>
</dbReference>
<dbReference type="GO" id="GO:0005840">
    <property type="term" value="C:ribosome"/>
    <property type="evidence" value="ECO:0007669"/>
    <property type="project" value="UniProtKB-KW"/>
</dbReference>
<proteinExistence type="inferred from homology"/>
<evidence type="ECO:0000259" key="11">
    <source>
        <dbReference type="PROSITE" id="PS51449"/>
    </source>
</evidence>
<feature type="domain" description="TRAM" evidence="10">
    <location>
        <begin position="398"/>
        <end position="463"/>
    </location>
</feature>
<dbReference type="CDD" id="cd01335">
    <property type="entry name" value="Radical_SAM"/>
    <property type="match status" value="1"/>
</dbReference>
<evidence type="ECO:0000256" key="9">
    <source>
        <dbReference type="HAMAP-Rule" id="MF_01865"/>
    </source>
</evidence>
<evidence type="ECO:0000256" key="4">
    <source>
        <dbReference type="ARBA" id="ARBA00022679"/>
    </source>
</evidence>
<dbReference type="SFLD" id="SFLDF00274">
    <property type="entry name" value="ribosomal_protein_S12_methylth"/>
    <property type="match status" value="1"/>
</dbReference>
<dbReference type="SFLD" id="SFLDG01061">
    <property type="entry name" value="methylthiotransferase"/>
    <property type="match status" value="1"/>
</dbReference>
<evidence type="ECO:0000259" key="12">
    <source>
        <dbReference type="PROSITE" id="PS51918"/>
    </source>
</evidence>
<dbReference type="AlphaFoldDB" id="A0A932I234"/>
<dbReference type="NCBIfam" id="TIGR01125">
    <property type="entry name" value="30S ribosomal protein S12 methylthiotransferase RimO"/>
    <property type="match status" value="1"/>
</dbReference>
<dbReference type="Pfam" id="PF18693">
    <property type="entry name" value="TRAM_2"/>
    <property type="match status" value="1"/>
</dbReference>
<evidence type="ECO:0000256" key="5">
    <source>
        <dbReference type="ARBA" id="ARBA00022691"/>
    </source>
</evidence>
<evidence type="ECO:0000256" key="1">
    <source>
        <dbReference type="ARBA" id="ARBA00003234"/>
    </source>
</evidence>
<keyword evidence="4 9" id="KW-0808">Transferase</keyword>
<evidence type="ECO:0000256" key="8">
    <source>
        <dbReference type="ARBA" id="ARBA00023014"/>
    </source>
</evidence>
<dbReference type="InterPro" id="IPR038135">
    <property type="entry name" value="Methylthiotransferase_N_sf"/>
</dbReference>
<sequence length="463" mass="50438">MSGLLRIQEKPLVRLAAPGVDGSAPRAALVSLGCAKNTVDSEIMLAALAGAGYRLVGDAAEADVAIVNTCGFIEDAKRESIDAILRVAAHKETGLKTLVVAGCLAERYRGELAQSLPEVDLFIGTREYDRLPELLAAREEGALPAREAFSDTLMDYGRRLPRLLAEPGPSAYLKVAEGCSRPCTFCVIPRFRGRFRSRPLDLVVEEAEALAAAGVREVNLLAQEITSYGTDLGMGFSLAKLLERLNAVEGLRWIRVLYNYPRGVTDELLDAFRELPKVVEYIDMPLQHVSTPVLAAMRRGIDEAGTRELVRRIKERVPGCALRTTMLVGFPGETEADFEKLLAFAGETRFARLGGFVYSPEEGSLAARLPDQVPKKTARARLKRLLALQERIMREDNRALAGTRAEVLVEGMTAEGLLRGRTRHQAPEVDGEVFLHETEAQPGDIIQAEIIGAAGVDLIARGV</sequence>
<evidence type="ECO:0000256" key="7">
    <source>
        <dbReference type="ARBA" id="ARBA00023004"/>
    </source>
</evidence>
<dbReference type="FunFam" id="3.80.30.20:FF:000001">
    <property type="entry name" value="tRNA-2-methylthio-N(6)-dimethylallyladenosine synthase 2"/>
    <property type="match status" value="1"/>
</dbReference>
<protein>
    <recommendedName>
        <fullName evidence="9">Ribosomal protein uS12 methylthiotransferase RimO</fullName>
        <shortName evidence="9">uS12 MTTase</shortName>
        <shortName evidence="9">uS12 methylthiotransferase</shortName>
        <ecNumber evidence="9">2.8.4.4</ecNumber>
    </recommendedName>
    <alternativeName>
        <fullName evidence="9">Ribosomal protein uS12 (aspartate-C(3))-methylthiotransferase</fullName>
    </alternativeName>
    <alternativeName>
        <fullName evidence="9">Ribosome maturation factor RimO</fullName>
    </alternativeName>
</protein>
<dbReference type="GO" id="GO:0046872">
    <property type="term" value="F:metal ion binding"/>
    <property type="evidence" value="ECO:0007669"/>
    <property type="project" value="UniProtKB-KW"/>
</dbReference>
<dbReference type="GO" id="GO:0035599">
    <property type="term" value="F:aspartic acid methylthiotransferase activity"/>
    <property type="evidence" value="ECO:0007669"/>
    <property type="project" value="TreeGrafter"/>
</dbReference>
<dbReference type="PANTHER" id="PTHR43837">
    <property type="entry name" value="RIBOSOMAL PROTEIN S12 METHYLTHIOTRANSFERASE RIMO"/>
    <property type="match status" value="1"/>
</dbReference>
<name>A0A932I234_UNCTE</name>
<feature type="binding site" evidence="9">
    <location>
        <position position="70"/>
    </location>
    <ligand>
        <name>[4Fe-4S] cluster</name>
        <dbReference type="ChEBI" id="CHEBI:49883"/>
        <label>1</label>
    </ligand>
</feature>
<dbReference type="Proteomes" id="UP000782312">
    <property type="component" value="Unassembled WGS sequence"/>
</dbReference>
<keyword evidence="8 9" id="KW-0411">Iron-sulfur</keyword>
<keyword evidence="5 9" id="KW-0949">S-adenosyl-L-methionine</keyword>
<dbReference type="Pfam" id="PF04055">
    <property type="entry name" value="Radical_SAM"/>
    <property type="match status" value="1"/>
</dbReference>
<evidence type="ECO:0000313" key="13">
    <source>
        <dbReference type="EMBL" id="MBI3127941.1"/>
    </source>
</evidence>
<dbReference type="Gene3D" id="2.40.50.140">
    <property type="entry name" value="Nucleic acid-binding proteins"/>
    <property type="match status" value="1"/>
</dbReference>
<comment type="function">
    <text evidence="9">Catalyzes the methylthiolation of an aspartic acid residue of ribosomal protein uS12.</text>
</comment>
<dbReference type="EMBL" id="JACPUR010000021">
    <property type="protein sequence ID" value="MBI3127941.1"/>
    <property type="molecule type" value="Genomic_DNA"/>
</dbReference>
<evidence type="ECO:0000256" key="6">
    <source>
        <dbReference type="ARBA" id="ARBA00022723"/>
    </source>
</evidence>
<feature type="binding site" evidence="9">
    <location>
        <position position="103"/>
    </location>
    <ligand>
        <name>[4Fe-4S] cluster</name>
        <dbReference type="ChEBI" id="CHEBI:49883"/>
        <label>1</label>
    </ligand>
</feature>
<keyword evidence="2 9" id="KW-0004">4Fe-4S</keyword>
<dbReference type="PROSITE" id="PS51449">
    <property type="entry name" value="MTTASE_N"/>
    <property type="match status" value="1"/>
</dbReference>
<dbReference type="PROSITE" id="PS01278">
    <property type="entry name" value="MTTASE_RADICAL"/>
    <property type="match status" value="1"/>
</dbReference>
<dbReference type="InterPro" id="IPR005840">
    <property type="entry name" value="Ribosomal_uS12_MeSTrfase_RimO"/>
</dbReference>
<dbReference type="SMART" id="SM00729">
    <property type="entry name" value="Elp3"/>
    <property type="match status" value="1"/>
</dbReference>
<dbReference type="Pfam" id="PF00919">
    <property type="entry name" value="UPF0004"/>
    <property type="match status" value="1"/>
</dbReference>
<dbReference type="SFLD" id="SFLDG01082">
    <property type="entry name" value="B12-binding_domain_containing"/>
    <property type="match status" value="1"/>
</dbReference>
<comment type="similarity">
    <text evidence="9">Belongs to the methylthiotransferase family. RimO subfamily.</text>
</comment>
<dbReference type="InterPro" id="IPR023404">
    <property type="entry name" value="rSAM_horseshoe"/>
</dbReference>
<comment type="catalytic activity">
    <reaction evidence="9">
        <text>L-aspartate(89)-[ribosomal protein uS12]-hydrogen + (sulfur carrier)-SH + AH2 + 2 S-adenosyl-L-methionine = 3-methylsulfanyl-L-aspartate(89)-[ribosomal protein uS12]-hydrogen + (sulfur carrier)-H + 5'-deoxyadenosine + L-methionine + A + S-adenosyl-L-homocysteine + 2 H(+)</text>
        <dbReference type="Rhea" id="RHEA:37087"/>
        <dbReference type="Rhea" id="RHEA-COMP:10460"/>
        <dbReference type="Rhea" id="RHEA-COMP:10461"/>
        <dbReference type="Rhea" id="RHEA-COMP:14737"/>
        <dbReference type="Rhea" id="RHEA-COMP:14739"/>
        <dbReference type="ChEBI" id="CHEBI:13193"/>
        <dbReference type="ChEBI" id="CHEBI:15378"/>
        <dbReference type="ChEBI" id="CHEBI:17319"/>
        <dbReference type="ChEBI" id="CHEBI:17499"/>
        <dbReference type="ChEBI" id="CHEBI:29917"/>
        <dbReference type="ChEBI" id="CHEBI:29961"/>
        <dbReference type="ChEBI" id="CHEBI:57844"/>
        <dbReference type="ChEBI" id="CHEBI:57856"/>
        <dbReference type="ChEBI" id="CHEBI:59789"/>
        <dbReference type="ChEBI" id="CHEBI:64428"/>
        <dbReference type="ChEBI" id="CHEBI:73599"/>
        <dbReference type="EC" id="2.8.4.4"/>
    </reaction>
</comment>
<feature type="binding site" evidence="9">
    <location>
        <position position="186"/>
    </location>
    <ligand>
        <name>[4Fe-4S] cluster</name>
        <dbReference type="ChEBI" id="CHEBI:49883"/>
        <label>2</label>
        <note>4Fe-4S-S-AdoMet</note>
    </ligand>
</feature>
<evidence type="ECO:0000313" key="14">
    <source>
        <dbReference type="Proteomes" id="UP000782312"/>
    </source>
</evidence>
<dbReference type="InterPro" id="IPR013848">
    <property type="entry name" value="Methylthiotransferase_N"/>
</dbReference>
<feature type="domain" description="MTTase N-terminal" evidence="11">
    <location>
        <begin position="25"/>
        <end position="140"/>
    </location>
</feature>
<keyword evidence="6 9" id="KW-0479">Metal-binding</keyword>
<comment type="subcellular location">
    <subcellularLocation>
        <location evidence="9">Cytoplasm</location>
    </subcellularLocation>
</comment>
<dbReference type="GO" id="GO:0005829">
    <property type="term" value="C:cytosol"/>
    <property type="evidence" value="ECO:0007669"/>
    <property type="project" value="TreeGrafter"/>
</dbReference>
<keyword evidence="3 9" id="KW-0963">Cytoplasm</keyword>
<feature type="domain" description="Radical SAM core" evidence="12">
    <location>
        <begin position="165"/>
        <end position="395"/>
    </location>
</feature>
<dbReference type="SUPFAM" id="SSF102114">
    <property type="entry name" value="Radical SAM enzymes"/>
    <property type="match status" value="1"/>
</dbReference>
<dbReference type="GO" id="GO:0006400">
    <property type="term" value="P:tRNA modification"/>
    <property type="evidence" value="ECO:0007669"/>
    <property type="project" value="InterPro"/>
</dbReference>
<evidence type="ECO:0000259" key="10">
    <source>
        <dbReference type="PROSITE" id="PS50926"/>
    </source>
</evidence>
<dbReference type="InterPro" id="IPR002792">
    <property type="entry name" value="TRAM_dom"/>
</dbReference>
<dbReference type="NCBIfam" id="TIGR00089">
    <property type="entry name" value="MiaB/RimO family radical SAM methylthiotransferase"/>
    <property type="match status" value="1"/>
</dbReference>
<keyword evidence="13" id="KW-0689">Ribosomal protein</keyword>
<dbReference type="FunFam" id="3.40.50.12160:FF:000003">
    <property type="entry name" value="CDK5 regulatory subunit-associated protein 1"/>
    <property type="match status" value="1"/>
</dbReference>
<dbReference type="GO" id="GO:0103039">
    <property type="term" value="F:protein methylthiotransferase activity"/>
    <property type="evidence" value="ECO:0007669"/>
    <property type="project" value="UniProtKB-EC"/>
</dbReference>
<feature type="binding site" evidence="9">
    <location>
        <position position="183"/>
    </location>
    <ligand>
        <name>[4Fe-4S] cluster</name>
        <dbReference type="ChEBI" id="CHEBI:49883"/>
        <label>2</label>
        <note>4Fe-4S-S-AdoMet</note>
    </ligand>
</feature>
<keyword evidence="7 9" id="KW-0408">Iron</keyword>